<evidence type="ECO:0000259" key="1">
    <source>
        <dbReference type="PROSITE" id="PS51819"/>
    </source>
</evidence>
<comment type="caution">
    <text evidence="2">The sequence shown here is derived from an EMBL/GenBank/DDBJ whole genome shotgun (WGS) entry which is preliminary data.</text>
</comment>
<gene>
    <name evidence="2" type="ORF">GCM10011352_19610</name>
</gene>
<dbReference type="InterPro" id="IPR029068">
    <property type="entry name" value="Glyas_Bleomycin-R_OHBP_Dase"/>
</dbReference>
<evidence type="ECO:0000313" key="2">
    <source>
        <dbReference type="EMBL" id="GGB93646.1"/>
    </source>
</evidence>
<name>A0ABQ1KED7_9GAMM</name>
<dbReference type="SUPFAM" id="SSF54593">
    <property type="entry name" value="Glyoxalase/Bleomycin resistance protein/Dihydroxybiphenyl dioxygenase"/>
    <property type="match status" value="1"/>
</dbReference>
<organism evidence="2 3">
    <name type="scientific">Marinobacterium zhoushanense</name>
    <dbReference type="NCBI Taxonomy" id="1679163"/>
    <lineage>
        <taxon>Bacteria</taxon>
        <taxon>Pseudomonadati</taxon>
        <taxon>Pseudomonadota</taxon>
        <taxon>Gammaproteobacteria</taxon>
        <taxon>Oceanospirillales</taxon>
        <taxon>Oceanospirillaceae</taxon>
        <taxon>Marinobacterium</taxon>
    </lineage>
</organism>
<protein>
    <submittedName>
        <fullName evidence="2">Glyoxalase</fullName>
    </submittedName>
</protein>
<feature type="domain" description="VOC" evidence="1">
    <location>
        <begin position="1"/>
        <end position="128"/>
    </location>
</feature>
<evidence type="ECO:0000313" key="3">
    <source>
        <dbReference type="Proteomes" id="UP000629025"/>
    </source>
</evidence>
<accession>A0ABQ1KED7</accession>
<dbReference type="InterPro" id="IPR004360">
    <property type="entry name" value="Glyas_Fos-R_dOase_dom"/>
</dbReference>
<dbReference type="PROSITE" id="PS51819">
    <property type="entry name" value="VOC"/>
    <property type="match status" value="1"/>
</dbReference>
<dbReference type="Gene3D" id="3.10.180.10">
    <property type="entry name" value="2,3-Dihydroxybiphenyl 1,2-Dioxygenase, domain 1"/>
    <property type="match status" value="1"/>
</dbReference>
<keyword evidence="3" id="KW-1185">Reference proteome</keyword>
<dbReference type="Pfam" id="PF00903">
    <property type="entry name" value="Glyoxalase"/>
    <property type="match status" value="1"/>
</dbReference>
<sequence length="131" mass="14572">MIDHLSTYTIDFPATKAFYEAAFKPLGYSLQMELVAEWDADFPTRRMCAFGPAGQPAFWVIEAKVHYTPRHVAFSAPNRAAVEAFHQQGLAHGGKDNGAPGLRPHYHEHYFGAFLIDPDGNNVEAVCHTPE</sequence>
<dbReference type="EMBL" id="BMIJ01000004">
    <property type="protein sequence ID" value="GGB93646.1"/>
    <property type="molecule type" value="Genomic_DNA"/>
</dbReference>
<reference evidence="3" key="1">
    <citation type="journal article" date="2019" name="Int. J. Syst. Evol. Microbiol.">
        <title>The Global Catalogue of Microorganisms (GCM) 10K type strain sequencing project: providing services to taxonomists for standard genome sequencing and annotation.</title>
        <authorList>
            <consortium name="The Broad Institute Genomics Platform"/>
            <consortium name="The Broad Institute Genome Sequencing Center for Infectious Disease"/>
            <person name="Wu L."/>
            <person name="Ma J."/>
        </authorList>
    </citation>
    <scope>NUCLEOTIDE SEQUENCE [LARGE SCALE GENOMIC DNA]</scope>
    <source>
        <strain evidence="3">CGMCC 1.15341</strain>
    </source>
</reference>
<dbReference type="PANTHER" id="PTHR35006">
    <property type="entry name" value="GLYOXALASE FAMILY PROTEIN (AFU_ORTHOLOGUE AFUA_5G14830)"/>
    <property type="match status" value="1"/>
</dbReference>
<dbReference type="InterPro" id="IPR037523">
    <property type="entry name" value="VOC_core"/>
</dbReference>
<dbReference type="Proteomes" id="UP000629025">
    <property type="component" value="Unassembled WGS sequence"/>
</dbReference>
<proteinExistence type="predicted"/>
<dbReference type="CDD" id="cd07262">
    <property type="entry name" value="VOC_like"/>
    <property type="match status" value="1"/>
</dbReference>
<dbReference type="RefSeq" id="WP_188747800.1">
    <property type="nucleotide sequence ID" value="NZ_BMIJ01000004.1"/>
</dbReference>
<dbReference type="PANTHER" id="PTHR35006:SF2">
    <property type="entry name" value="GLYOXALASE FAMILY PROTEIN (AFU_ORTHOLOGUE AFUA_5G14830)"/>
    <property type="match status" value="1"/>
</dbReference>